<gene>
    <name evidence="1" type="ORF">A359_08870</name>
</gene>
<dbReference type="HOGENOM" id="CLU_2958128_0_0_6"/>
<evidence type="ECO:0000313" key="2">
    <source>
        <dbReference type="Proteomes" id="UP000003936"/>
    </source>
</evidence>
<accession>J3YSJ9</accession>
<evidence type="ECO:0000313" key="1">
    <source>
        <dbReference type="EMBL" id="AFP85253.1"/>
    </source>
</evidence>
<reference evidence="1 2" key="1">
    <citation type="journal article" date="2012" name="Mol. Biol. Evol.">
        <title>Genome reduction and co-evolution between the primary and secondary bacterial symbionts of psyllids.</title>
        <authorList>
            <person name="Sloan D.B."/>
            <person name="Moran N.A."/>
        </authorList>
    </citation>
    <scope>NUCLEOTIDE SEQUENCE [LARGE SCALE GENOMIC DNA]</scope>
    <source>
        <strain evidence="1">Ceuc_S</strain>
    </source>
</reference>
<keyword evidence="2" id="KW-1185">Reference proteome</keyword>
<dbReference type="STRING" id="1199245.A359_08870"/>
<dbReference type="Proteomes" id="UP000003936">
    <property type="component" value="Chromosome"/>
</dbReference>
<organism evidence="1 2">
    <name type="scientific">secondary endosymbiont of Ctenarytaina eucalypti</name>
    <dbReference type="NCBI Taxonomy" id="1199245"/>
    <lineage>
        <taxon>Bacteria</taxon>
        <taxon>Pseudomonadati</taxon>
        <taxon>Pseudomonadota</taxon>
        <taxon>Gammaproteobacteria</taxon>
        <taxon>Enterobacterales</taxon>
        <taxon>Enterobacteriaceae</taxon>
        <taxon>aphid secondary symbionts</taxon>
    </lineage>
</organism>
<name>J3YSJ9_9ENTR</name>
<proteinExistence type="predicted"/>
<protein>
    <submittedName>
        <fullName evidence="1">Uncharacterized protein</fullName>
    </submittedName>
</protein>
<dbReference type="KEGG" id="sect:A359_08870"/>
<dbReference type="AlphaFoldDB" id="J3YSJ9"/>
<sequence length="59" mass="6904">MLSACRLSIRLLNQESKRYCFQKCMRPGIDPPINLINRRFSSDLAINKIMVNLFPSFRS</sequence>
<dbReference type="EMBL" id="CP003546">
    <property type="protein sequence ID" value="AFP85253.1"/>
    <property type="molecule type" value="Genomic_DNA"/>
</dbReference>